<dbReference type="CDD" id="cd00801">
    <property type="entry name" value="INT_P4_C"/>
    <property type="match status" value="1"/>
</dbReference>
<dbReference type="InterPro" id="IPR053876">
    <property type="entry name" value="Phage_int_M"/>
</dbReference>
<protein>
    <submittedName>
        <fullName evidence="8">Integrase</fullName>
    </submittedName>
</protein>
<dbReference type="InterPro" id="IPR013762">
    <property type="entry name" value="Integrase-like_cat_sf"/>
</dbReference>
<evidence type="ECO:0000256" key="1">
    <source>
        <dbReference type="ARBA" id="ARBA00008857"/>
    </source>
</evidence>
<sequence length="414" mass="47385">MAKIISPLTSTEVKHAKPKEKEYNLADGNGLMLRIKPSGSKIWLFNYYRPFTKKRANLGFGQYPDVTLAKAREKRAEARALLADDIDPKDHKNQHAQAEKERLTNTLQTLYLTWFNVKKSEIKENTANEIKRMLDLHVMPKLGSIAISKLTAPMVIDIIKPISEKGKLETVKRICQRLNNIMIFALNTGVINNNPLSGINHAFEAPKVRNMPTLKPDELPKFMEDLKYASIKLTTLLLIEWQLHTITRAGEAAGAKWAEIDFTENVWVIPAERMKMKREHLIPLTDKTLDILARMKPLSGHKDYIFPSYNNPLTHTNPSTVNMAIKRMGYKDKLVGHGLRSLASTTLNEQGFDADVIEAALAHADKNEVRRIYNRADYLERRRKLMYWWSEHIEQAQIGKTTQKNNIINLKVQG</sequence>
<organism evidence="8 9">
    <name type="scientific">Colwellia marinimaniae</name>
    <dbReference type="NCBI Taxonomy" id="1513592"/>
    <lineage>
        <taxon>Bacteria</taxon>
        <taxon>Pseudomonadati</taxon>
        <taxon>Pseudomonadota</taxon>
        <taxon>Gammaproteobacteria</taxon>
        <taxon>Alteromonadales</taxon>
        <taxon>Colwelliaceae</taxon>
        <taxon>Colwellia</taxon>
    </lineage>
</organism>
<dbReference type="Gene3D" id="1.10.150.130">
    <property type="match status" value="1"/>
</dbReference>
<dbReference type="Gene3D" id="3.30.160.390">
    <property type="entry name" value="Integrase, DNA-binding domain"/>
    <property type="match status" value="1"/>
</dbReference>
<name>A0ABQ0MT28_9GAMM</name>
<reference evidence="8 9" key="1">
    <citation type="submission" date="2017-06" db="EMBL/GenBank/DDBJ databases">
        <title>Whole Genome Sequences of Colwellia marinimaniae MTCD1.</title>
        <authorList>
            <person name="Kusumoto H."/>
            <person name="Inoue M."/>
            <person name="Tanikawa K."/>
            <person name="Maeji H."/>
            <person name="Cameron J.H."/>
            <person name="Bartlett D.H."/>
        </authorList>
    </citation>
    <scope>NUCLEOTIDE SEQUENCE [LARGE SCALE GENOMIC DNA]</scope>
    <source>
        <strain evidence="8 9">MTCD1</strain>
    </source>
</reference>
<dbReference type="RefSeq" id="WP_057183496.1">
    <property type="nucleotide sequence ID" value="NZ_BDQM01000006.1"/>
</dbReference>
<dbReference type="InterPro" id="IPR002104">
    <property type="entry name" value="Integrase_catalytic"/>
</dbReference>
<proteinExistence type="inferred from homology"/>
<comment type="caution">
    <text evidence="8">The sequence shown here is derived from an EMBL/GenBank/DDBJ whole genome shotgun (WGS) entry which is preliminary data.</text>
</comment>
<feature type="domain" description="Core-binding (CB)" evidence="7">
    <location>
        <begin position="105"/>
        <end position="186"/>
    </location>
</feature>
<feature type="domain" description="Tyr recombinase" evidence="6">
    <location>
        <begin position="209"/>
        <end position="386"/>
    </location>
</feature>
<dbReference type="SUPFAM" id="SSF56349">
    <property type="entry name" value="DNA breaking-rejoining enzymes"/>
    <property type="match status" value="1"/>
</dbReference>
<evidence type="ECO:0000313" key="8">
    <source>
        <dbReference type="EMBL" id="GAW95507.1"/>
    </source>
</evidence>
<gene>
    <name evidence="8" type="primary">intA</name>
    <name evidence="8" type="ORF">MTCD1_01109</name>
</gene>
<comment type="similarity">
    <text evidence="1">Belongs to the 'phage' integrase family.</text>
</comment>
<dbReference type="EMBL" id="BDQM01000006">
    <property type="protein sequence ID" value="GAW95507.1"/>
    <property type="molecule type" value="Genomic_DNA"/>
</dbReference>
<dbReference type="PROSITE" id="PS51900">
    <property type="entry name" value="CB"/>
    <property type="match status" value="1"/>
</dbReference>
<evidence type="ECO:0000256" key="3">
    <source>
        <dbReference type="ARBA" id="ARBA00023125"/>
    </source>
</evidence>
<dbReference type="Pfam" id="PF13356">
    <property type="entry name" value="Arm-DNA-bind_3"/>
    <property type="match status" value="1"/>
</dbReference>
<dbReference type="PANTHER" id="PTHR30629:SF6">
    <property type="entry name" value="PROPHAGE INTEGRASE INTA-RELATED"/>
    <property type="match status" value="1"/>
</dbReference>
<dbReference type="Pfam" id="PF00589">
    <property type="entry name" value="Phage_integrase"/>
    <property type="match status" value="1"/>
</dbReference>
<dbReference type="Proteomes" id="UP000197068">
    <property type="component" value="Unassembled WGS sequence"/>
</dbReference>
<dbReference type="PROSITE" id="PS51898">
    <property type="entry name" value="TYR_RECOMBINASE"/>
    <property type="match status" value="1"/>
</dbReference>
<evidence type="ECO:0000259" key="6">
    <source>
        <dbReference type="PROSITE" id="PS51898"/>
    </source>
</evidence>
<dbReference type="InterPro" id="IPR044068">
    <property type="entry name" value="CB"/>
</dbReference>
<keyword evidence="4" id="KW-0233">DNA recombination</keyword>
<dbReference type="Pfam" id="PF22022">
    <property type="entry name" value="Phage_int_M"/>
    <property type="match status" value="1"/>
</dbReference>
<dbReference type="Gene3D" id="1.10.443.10">
    <property type="entry name" value="Intergrase catalytic core"/>
    <property type="match status" value="1"/>
</dbReference>
<keyword evidence="9" id="KW-1185">Reference proteome</keyword>
<dbReference type="InterPro" id="IPR025166">
    <property type="entry name" value="Integrase_DNA_bind_dom"/>
</dbReference>
<dbReference type="InterPro" id="IPR050808">
    <property type="entry name" value="Phage_Integrase"/>
</dbReference>
<evidence type="ECO:0000256" key="4">
    <source>
        <dbReference type="ARBA" id="ARBA00023172"/>
    </source>
</evidence>
<evidence type="ECO:0000259" key="7">
    <source>
        <dbReference type="PROSITE" id="PS51900"/>
    </source>
</evidence>
<dbReference type="PANTHER" id="PTHR30629">
    <property type="entry name" value="PROPHAGE INTEGRASE"/>
    <property type="match status" value="1"/>
</dbReference>
<evidence type="ECO:0000256" key="5">
    <source>
        <dbReference type="PROSITE-ProRule" id="PRU01248"/>
    </source>
</evidence>
<dbReference type="NCBIfam" id="NF007246">
    <property type="entry name" value="PRK09692.1"/>
    <property type="match status" value="1"/>
</dbReference>
<accession>A0ABQ0MT28</accession>
<keyword evidence="3 5" id="KW-0238">DNA-binding</keyword>
<dbReference type="InterPro" id="IPR038488">
    <property type="entry name" value="Integrase_DNA-bd_sf"/>
</dbReference>
<dbReference type="InterPro" id="IPR011010">
    <property type="entry name" value="DNA_brk_join_enz"/>
</dbReference>
<dbReference type="InterPro" id="IPR010998">
    <property type="entry name" value="Integrase_recombinase_N"/>
</dbReference>
<evidence type="ECO:0000256" key="2">
    <source>
        <dbReference type="ARBA" id="ARBA00022908"/>
    </source>
</evidence>
<evidence type="ECO:0000313" key="9">
    <source>
        <dbReference type="Proteomes" id="UP000197068"/>
    </source>
</evidence>
<keyword evidence="2" id="KW-0229">DNA integration</keyword>